<sequence>MKELCFFIVLVLALGSHSSAQDKFDPVSWKAPYSLSLDGWGIERFPIPIDFAPEISYKGVEDVRFTTGWSNPQSDEYWSYAFLWYVAGVQKPDAKTIEKHLSMYFDGLVNRNIEKRALPKELIKKTRTELRKQPEPEGSDEATYTGTVEMVDYMGKKPMTLQATVHLRKHPGTDHTIIFHQFSPQKRTAPVWGKLNGLWNTFVPIVDQ</sequence>
<dbReference type="EMBL" id="JBEOQB010000001">
    <property type="protein sequence ID" value="MEZ0450767.1"/>
    <property type="molecule type" value="Genomic_DNA"/>
</dbReference>
<feature type="signal peptide" evidence="1">
    <location>
        <begin position="1"/>
        <end position="20"/>
    </location>
</feature>
<gene>
    <name evidence="2" type="ORF">ABTW24_04075</name>
</gene>
<reference evidence="2 3" key="1">
    <citation type="submission" date="2024-06" db="EMBL/GenBank/DDBJ databases">
        <title>Soil Sphingobacterium thalpophilum.</title>
        <authorList>
            <person name="Yang J."/>
            <person name="Li J."/>
        </authorList>
    </citation>
    <scope>NUCLEOTIDE SEQUENCE [LARGE SCALE GENOMIC DNA]</scope>
    <source>
        <strain evidence="2 3">22g91tb</strain>
    </source>
</reference>
<comment type="caution">
    <text evidence="2">The sequence shown here is derived from an EMBL/GenBank/DDBJ whole genome shotgun (WGS) entry which is preliminary data.</text>
</comment>
<evidence type="ECO:0000313" key="3">
    <source>
        <dbReference type="Proteomes" id="UP001566204"/>
    </source>
</evidence>
<keyword evidence="3" id="KW-1185">Reference proteome</keyword>
<accession>A0ABV4H9S2</accession>
<dbReference type="RefSeq" id="WP_370481337.1">
    <property type="nucleotide sequence ID" value="NZ_JBEOQA010000001.1"/>
</dbReference>
<organism evidence="2 3">
    <name type="scientific">Sphingobacterium thalpophilum</name>
    <dbReference type="NCBI Taxonomy" id="259"/>
    <lineage>
        <taxon>Bacteria</taxon>
        <taxon>Pseudomonadati</taxon>
        <taxon>Bacteroidota</taxon>
        <taxon>Sphingobacteriia</taxon>
        <taxon>Sphingobacteriales</taxon>
        <taxon>Sphingobacteriaceae</taxon>
        <taxon>Sphingobacterium</taxon>
    </lineage>
</organism>
<protein>
    <submittedName>
        <fullName evidence="2">Uncharacterized protein</fullName>
    </submittedName>
</protein>
<keyword evidence="1" id="KW-0732">Signal</keyword>
<evidence type="ECO:0000313" key="2">
    <source>
        <dbReference type="EMBL" id="MEZ0450767.1"/>
    </source>
</evidence>
<name>A0ABV4H9S2_9SPHI</name>
<feature type="chain" id="PRO_5045571899" evidence="1">
    <location>
        <begin position="21"/>
        <end position="208"/>
    </location>
</feature>
<dbReference type="Proteomes" id="UP001566204">
    <property type="component" value="Unassembled WGS sequence"/>
</dbReference>
<proteinExistence type="predicted"/>
<evidence type="ECO:0000256" key="1">
    <source>
        <dbReference type="SAM" id="SignalP"/>
    </source>
</evidence>